<dbReference type="Proteomes" id="UP000215509">
    <property type="component" value="Unassembled WGS sequence"/>
</dbReference>
<evidence type="ECO:0000313" key="1">
    <source>
        <dbReference type="EMBL" id="OXM86464.1"/>
    </source>
</evidence>
<sequence length="148" mass="16740">MSLITEMHSIEAFLKEKFPSAQVLLHDMPQEPAADSFSVALMNDVRKSETHLHIRTEREFQLRYAGTGTEAVLETMDLLSSLVYQTQLIPITDAPRFLRIASFTFSTPNPTGNGLFICTGSLRTEGRTARTQESYEKMQHVYVQQVTV</sequence>
<organism evidence="1 2">
    <name type="scientific">Paenibacillus rigui</name>
    <dbReference type="NCBI Taxonomy" id="554312"/>
    <lineage>
        <taxon>Bacteria</taxon>
        <taxon>Bacillati</taxon>
        <taxon>Bacillota</taxon>
        <taxon>Bacilli</taxon>
        <taxon>Bacillales</taxon>
        <taxon>Paenibacillaceae</taxon>
        <taxon>Paenibacillus</taxon>
    </lineage>
</organism>
<reference evidence="1 2" key="1">
    <citation type="submission" date="2017-07" db="EMBL/GenBank/DDBJ databases">
        <title>Genome sequencing and assembly of Paenibacillus rigui.</title>
        <authorList>
            <person name="Mayilraj S."/>
        </authorList>
    </citation>
    <scope>NUCLEOTIDE SEQUENCE [LARGE SCALE GENOMIC DNA]</scope>
    <source>
        <strain evidence="1 2">JCM 16352</strain>
    </source>
</reference>
<dbReference type="OrthoDB" id="2904691at2"/>
<proteinExistence type="predicted"/>
<dbReference type="EMBL" id="NMQW01000014">
    <property type="protein sequence ID" value="OXM86464.1"/>
    <property type="molecule type" value="Genomic_DNA"/>
</dbReference>
<keyword evidence="2" id="KW-1185">Reference proteome</keyword>
<protein>
    <submittedName>
        <fullName evidence="1">Uncharacterized protein</fullName>
    </submittedName>
</protein>
<accession>A0A229USU6</accession>
<name>A0A229USU6_9BACL</name>
<comment type="caution">
    <text evidence="1">The sequence shown here is derived from an EMBL/GenBank/DDBJ whole genome shotgun (WGS) entry which is preliminary data.</text>
</comment>
<dbReference type="AlphaFoldDB" id="A0A229USU6"/>
<gene>
    <name evidence="1" type="ORF">CF651_09820</name>
</gene>
<dbReference type="RefSeq" id="WP_094014680.1">
    <property type="nucleotide sequence ID" value="NZ_NMQW01000014.1"/>
</dbReference>
<evidence type="ECO:0000313" key="2">
    <source>
        <dbReference type="Proteomes" id="UP000215509"/>
    </source>
</evidence>